<dbReference type="EMBL" id="NPBQ01000078">
    <property type="protein sequence ID" value="PAD82866.1"/>
    <property type="molecule type" value="Genomic_DNA"/>
</dbReference>
<feature type="region of interest" description="Disordered" evidence="2">
    <location>
        <begin position="39"/>
        <end position="77"/>
    </location>
</feature>
<comment type="induction">
    <text evidence="1">Expressed only in the forespore compartment of sporulating cells.</text>
</comment>
<keyword evidence="1" id="KW-0749">Sporulation</keyword>
<evidence type="ECO:0000256" key="1">
    <source>
        <dbReference type="HAMAP-Rule" id="MF_01506"/>
    </source>
</evidence>
<dbReference type="PATRIC" id="fig|1397.4.peg.5562"/>
<reference evidence="4 6" key="2">
    <citation type="submission" date="2017-07" db="EMBL/GenBank/DDBJ databases">
        <title>Isolation and whole genome analysis of endospore-forming bacteria from heroin.</title>
        <authorList>
            <person name="Kalinowski J."/>
            <person name="Ahrens B."/>
            <person name="Al-Dilaimi A."/>
            <person name="Winkler A."/>
            <person name="Wibberg D."/>
            <person name="Schleenbecker U."/>
            <person name="Ruckert C."/>
            <person name="Wolfel R."/>
            <person name="Grass G."/>
        </authorList>
    </citation>
    <scope>NUCLEOTIDE SEQUENCE [LARGE SCALE GENOMIC DNA]</scope>
    <source>
        <strain evidence="4 6">7521-2</strain>
    </source>
</reference>
<dbReference type="Proteomes" id="UP000216961">
    <property type="component" value="Unassembled WGS sequence"/>
</dbReference>
<dbReference type="GO" id="GO:0030436">
    <property type="term" value="P:asexual sporulation"/>
    <property type="evidence" value="ECO:0007669"/>
    <property type="project" value="UniProtKB-UniRule"/>
</dbReference>
<comment type="similarity">
    <text evidence="1">Belongs to the Tlp family.</text>
</comment>
<reference evidence="3 5" key="1">
    <citation type="submission" date="2015-05" db="EMBL/GenBank/DDBJ databases">
        <title>Whole genome sequence and identification of bacterial endophytes from Costus igneus.</title>
        <authorList>
            <person name="Lee Y.P."/>
            <person name="Gan H.M."/>
            <person name="Eng W."/>
            <person name="Wheatley M.S."/>
            <person name="Caraballo A."/>
            <person name="Polter S."/>
            <person name="Savka M.A."/>
            <person name="Hudson A.O."/>
        </authorList>
    </citation>
    <scope>NUCLEOTIDE SEQUENCE [LARGE SCALE GENOMIC DNA]</scope>
    <source>
        <strain evidence="3 5">RIT379</strain>
    </source>
</reference>
<comment type="caution">
    <text evidence="3">The sequence shown here is derived from an EMBL/GenBank/DDBJ whole genome shotgun (WGS) entry which is preliminary data.</text>
</comment>
<gene>
    <name evidence="1" type="primary">tlp</name>
    <name evidence="3" type="ORF">ABW02_11195</name>
    <name evidence="4" type="ORF">CHH57_12650</name>
</gene>
<evidence type="ECO:0000313" key="3">
    <source>
        <dbReference type="EMBL" id="KLV26248.1"/>
    </source>
</evidence>
<accession>A0A0J1IJU3</accession>
<protein>
    <recommendedName>
        <fullName evidence="1">Small, acid-soluble spore protein Tlp</fullName>
    </recommendedName>
</protein>
<evidence type="ECO:0000313" key="4">
    <source>
        <dbReference type="EMBL" id="PAD82866.1"/>
    </source>
</evidence>
<evidence type="ECO:0000256" key="2">
    <source>
        <dbReference type="SAM" id="MobiDB-lite"/>
    </source>
</evidence>
<keyword evidence="5" id="KW-1185">Reference proteome</keyword>
<proteinExistence type="evidence at transcript level"/>
<evidence type="ECO:0000313" key="6">
    <source>
        <dbReference type="Proteomes" id="UP000216961"/>
    </source>
</evidence>
<feature type="compositionally biased region" description="Basic and acidic residues" evidence="2">
    <location>
        <begin position="61"/>
        <end position="77"/>
    </location>
</feature>
<dbReference type="Pfam" id="PF19824">
    <property type="entry name" value="Tlp"/>
    <property type="match status" value="1"/>
</dbReference>
<name>A0A0J1IJU3_NIACI</name>
<dbReference type="GO" id="GO:0030435">
    <property type="term" value="P:sporulation resulting in formation of a cellular spore"/>
    <property type="evidence" value="ECO:0007669"/>
    <property type="project" value="UniProtKB-KW"/>
</dbReference>
<dbReference type="NCBIfam" id="TIGR03090">
    <property type="entry name" value="SASP_tlp"/>
    <property type="match status" value="1"/>
</dbReference>
<dbReference type="KEGG" id="bcir:C2I06_12220"/>
<dbReference type="RefSeq" id="WP_047942182.1">
    <property type="nucleotide sequence ID" value="NZ_CP026031.1"/>
</dbReference>
<dbReference type="GeneID" id="56350935"/>
<dbReference type="HAMAP" id="MF_01506">
    <property type="entry name" value="Tlp"/>
    <property type="match status" value="1"/>
</dbReference>
<dbReference type="Proteomes" id="UP000036045">
    <property type="component" value="Unassembled WGS sequence"/>
</dbReference>
<dbReference type="InterPro" id="IPR017524">
    <property type="entry name" value="SASP_thioredoxin-like"/>
</dbReference>
<sequence>MSYQKPNPDNRSDNVEKLQDMVQNTLENIDKAEETLVNASSDEKEMIQQKNKRREAAVQSFREEIQDEASDRENGYQ</sequence>
<evidence type="ECO:0000313" key="5">
    <source>
        <dbReference type="Proteomes" id="UP000036045"/>
    </source>
</evidence>
<dbReference type="AlphaFoldDB" id="A0A0J1IJU3"/>
<dbReference type="EMBL" id="LDPH01000009">
    <property type="protein sequence ID" value="KLV26248.1"/>
    <property type="molecule type" value="Genomic_DNA"/>
</dbReference>
<organism evidence="3 5">
    <name type="scientific">Niallia circulans</name>
    <name type="common">Bacillus circulans</name>
    <dbReference type="NCBI Taxonomy" id="1397"/>
    <lineage>
        <taxon>Bacteria</taxon>
        <taxon>Bacillati</taxon>
        <taxon>Bacillota</taxon>
        <taxon>Bacilli</taxon>
        <taxon>Bacillales</taxon>
        <taxon>Bacillaceae</taxon>
        <taxon>Niallia</taxon>
    </lineage>
</organism>
<comment type="subcellular location">
    <subcellularLocation>
        <location evidence="1">Spore core</location>
    </subcellularLocation>
</comment>
<dbReference type="OrthoDB" id="1799076at2"/>